<proteinExistence type="predicted"/>
<dbReference type="AlphaFoldDB" id="X1Q7H0"/>
<keyword evidence="1" id="KW-0472">Membrane</keyword>
<comment type="caution">
    <text evidence="2">The sequence shown here is derived from an EMBL/GenBank/DDBJ whole genome shotgun (WGS) entry which is preliminary data.</text>
</comment>
<accession>X1Q7H0</accession>
<evidence type="ECO:0000256" key="1">
    <source>
        <dbReference type="SAM" id="Phobius"/>
    </source>
</evidence>
<keyword evidence="1" id="KW-1133">Transmembrane helix</keyword>
<name>X1Q7H0_9ZZZZ</name>
<feature type="transmembrane region" description="Helical" evidence="1">
    <location>
        <begin position="226"/>
        <end position="247"/>
    </location>
</feature>
<organism evidence="2">
    <name type="scientific">marine sediment metagenome</name>
    <dbReference type="NCBI Taxonomy" id="412755"/>
    <lineage>
        <taxon>unclassified sequences</taxon>
        <taxon>metagenomes</taxon>
        <taxon>ecological metagenomes</taxon>
    </lineage>
</organism>
<gene>
    <name evidence="2" type="ORF">S12H4_01894</name>
</gene>
<evidence type="ECO:0000313" key="2">
    <source>
        <dbReference type="EMBL" id="GAI64173.1"/>
    </source>
</evidence>
<sequence length="307" mass="33863">CTVVAPVLAGTITRVVLEYDQAEGDIPVSGVPLGKHGMVHVWGRNDTAERQQLSIRWIVKDPDGLVVEDYSDVELGKTGPGNEHHFIGDHFDLNKEGAYTISIDLFMGAVAVDTYEGVLCTTTTEIPPEYELIQHTIYHFAYIYDDDVEVNIATFKIDPFTPSAWMADKFADALESEAREKGARVLETKVYVDTTPLLWTNIRIEVTGTPLGGEVGRGIAVGIAPWLAIILVCLAIIAVIIVATLAFDHWMEKFKKKPGLEDVKLAWGKEALVLDIQDAEGYWERSPTPIETLEGMSERSCGTSLTK</sequence>
<feature type="non-terminal residue" evidence="2">
    <location>
        <position position="1"/>
    </location>
</feature>
<protein>
    <submittedName>
        <fullName evidence="2">Uncharacterized protein</fullName>
    </submittedName>
</protein>
<dbReference type="EMBL" id="BARW01000415">
    <property type="protein sequence ID" value="GAI64173.1"/>
    <property type="molecule type" value="Genomic_DNA"/>
</dbReference>
<keyword evidence="1" id="KW-0812">Transmembrane</keyword>
<reference evidence="2" key="1">
    <citation type="journal article" date="2014" name="Front. Microbiol.">
        <title>High frequency of phylogenetically diverse reductive dehalogenase-homologous genes in deep subseafloor sedimentary metagenomes.</title>
        <authorList>
            <person name="Kawai M."/>
            <person name="Futagami T."/>
            <person name="Toyoda A."/>
            <person name="Takaki Y."/>
            <person name="Nishi S."/>
            <person name="Hori S."/>
            <person name="Arai W."/>
            <person name="Tsubouchi T."/>
            <person name="Morono Y."/>
            <person name="Uchiyama I."/>
            <person name="Ito T."/>
            <person name="Fujiyama A."/>
            <person name="Inagaki F."/>
            <person name="Takami H."/>
        </authorList>
    </citation>
    <scope>NUCLEOTIDE SEQUENCE</scope>
    <source>
        <strain evidence="2">Expedition CK06-06</strain>
    </source>
</reference>